<dbReference type="EMBL" id="JASCZI010000065">
    <property type="protein sequence ID" value="MED6108097.1"/>
    <property type="molecule type" value="Genomic_DNA"/>
</dbReference>
<gene>
    <name evidence="1" type="ORF">PIB30_020368</name>
</gene>
<dbReference type="Proteomes" id="UP001341840">
    <property type="component" value="Unassembled WGS sequence"/>
</dbReference>
<comment type="caution">
    <text evidence="1">The sequence shown here is derived from an EMBL/GenBank/DDBJ whole genome shotgun (WGS) entry which is preliminary data.</text>
</comment>
<name>A0ABU6Q8C4_9FABA</name>
<accession>A0ABU6Q8C4</accession>
<reference evidence="1 2" key="1">
    <citation type="journal article" date="2023" name="Plants (Basel)">
        <title>Bridging the Gap: Combining Genomics and Transcriptomics Approaches to Understand Stylosanthes scabra, an Orphan Legume from the Brazilian Caatinga.</title>
        <authorList>
            <person name="Ferreira-Neto J.R.C."/>
            <person name="da Silva M.D."/>
            <person name="Binneck E."/>
            <person name="de Melo N.F."/>
            <person name="da Silva R.H."/>
            <person name="de Melo A.L.T.M."/>
            <person name="Pandolfi V."/>
            <person name="Bustamante F.O."/>
            <person name="Brasileiro-Vidal A.C."/>
            <person name="Benko-Iseppon A.M."/>
        </authorList>
    </citation>
    <scope>NUCLEOTIDE SEQUENCE [LARGE SCALE GENOMIC DNA]</scope>
    <source>
        <tissue evidence="1">Leaves</tissue>
    </source>
</reference>
<proteinExistence type="predicted"/>
<keyword evidence="2" id="KW-1185">Reference proteome</keyword>
<evidence type="ECO:0000313" key="2">
    <source>
        <dbReference type="Proteomes" id="UP001341840"/>
    </source>
</evidence>
<sequence>MTIRARGNVESIQRGDACCFNGLRDSRSWGTILRFVSGSRRVAGRQSTHGGKIGILGVHRENYENEGVKDAVIRIPVDLFDA</sequence>
<organism evidence="1 2">
    <name type="scientific">Stylosanthes scabra</name>
    <dbReference type="NCBI Taxonomy" id="79078"/>
    <lineage>
        <taxon>Eukaryota</taxon>
        <taxon>Viridiplantae</taxon>
        <taxon>Streptophyta</taxon>
        <taxon>Embryophyta</taxon>
        <taxon>Tracheophyta</taxon>
        <taxon>Spermatophyta</taxon>
        <taxon>Magnoliopsida</taxon>
        <taxon>eudicotyledons</taxon>
        <taxon>Gunneridae</taxon>
        <taxon>Pentapetalae</taxon>
        <taxon>rosids</taxon>
        <taxon>fabids</taxon>
        <taxon>Fabales</taxon>
        <taxon>Fabaceae</taxon>
        <taxon>Papilionoideae</taxon>
        <taxon>50 kb inversion clade</taxon>
        <taxon>dalbergioids sensu lato</taxon>
        <taxon>Dalbergieae</taxon>
        <taxon>Pterocarpus clade</taxon>
        <taxon>Stylosanthes</taxon>
    </lineage>
</organism>
<evidence type="ECO:0000313" key="1">
    <source>
        <dbReference type="EMBL" id="MED6108097.1"/>
    </source>
</evidence>
<protein>
    <submittedName>
        <fullName evidence="1">Uncharacterized protein</fullName>
    </submittedName>
</protein>